<accession>A0A409XW53</accession>
<proteinExistence type="predicted"/>
<dbReference type="InterPro" id="IPR040976">
    <property type="entry name" value="Pkinase_fungal"/>
</dbReference>
<gene>
    <name evidence="3" type="ORF">CVT25_003740</name>
</gene>
<name>A0A409XW53_PSICY</name>
<organism evidence="3 4">
    <name type="scientific">Psilocybe cyanescens</name>
    <dbReference type="NCBI Taxonomy" id="93625"/>
    <lineage>
        <taxon>Eukaryota</taxon>
        <taxon>Fungi</taxon>
        <taxon>Dikarya</taxon>
        <taxon>Basidiomycota</taxon>
        <taxon>Agaricomycotina</taxon>
        <taxon>Agaricomycetes</taxon>
        <taxon>Agaricomycetidae</taxon>
        <taxon>Agaricales</taxon>
        <taxon>Agaricineae</taxon>
        <taxon>Strophariaceae</taxon>
        <taxon>Psilocybe</taxon>
    </lineage>
</organism>
<feature type="region of interest" description="Disordered" evidence="1">
    <location>
        <begin position="709"/>
        <end position="772"/>
    </location>
</feature>
<sequence length="772" mass="88167">MRPAVKVELRNCKESYETDTKNIYRTHDDLPIEQFLRECSLYDHDSVEWKELKQLIREAQRSQSRVAESSLYEPLCRIIQAIFDYFDEWQDLHPRWVKDTHNNPMDHKEETDVLYFIQNEEGEPLTSVTAKTAPDLSIMGGGPYLSGREIDVDTPQYAHCISPLEVKTEATLNKASRTSPESLYRQCFIQQPHRRYVPTVVLTESRAHVHVYDRSGVLRLTPSIDIHADAVAFVRTIIGISTVFGGSKKNNEFDAPFDYNVQWVADTDYPQIQIYNQWTSEKDDKESDSEDFDGSSEASDWDSEAPEKESEGSEEEEEEPDDSGEEPNGSYAGLEHEESDAEIEHSGGEPANPTVQLSDALYQDPEYDCSTTTFLTLNLYDVTNMRFVRRTVTGRGTVCWDAVDAETGQAVLIKDSWRYSRRIAEWKLLMQTKDMDGVGQMIAFEDRSQSSIVHFRHFICYGFPRSYSHNRIFSRIVLQAYGQSIRHFDSKLHLLYAFRDAVAGHRNLWMSGILHRDVSIDNVLLGQDGSKEGNRGVLIDFDMAIKVDRIRKPSQHLIRTGTRAFQSIAVLNARVFEGVPPPQDHLDDLESFLYILAWICLKHNGPHSRSMSPEFLDDWESPKGHVCSAVKTQFLIQPTTMLQQYFNNEIFKTLLKALAGMCYKHYLEKVTISSEQEAPPTLIDVHKKAQATHHDAFLRCIDEAIEKQQKEKEDWVRPPVTPPAKSVQRGYSKKSGLHKVTRGGNSKNKRRGDHSDDDDGPGPSKRSKASAE</sequence>
<protein>
    <recommendedName>
        <fullName evidence="2">Fungal-type protein kinase domain-containing protein</fullName>
    </recommendedName>
</protein>
<dbReference type="GO" id="GO:0004672">
    <property type="term" value="F:protein kinase activity"/>
    <property type="evidence" value="ECO:0007669"/>
    <property type="project" value="InterPro"/>
</dbReference>
<evidence type="ECO:0000313" key="3">
    <source>
        <dbReference type="EMBL" id="PPQ94988.1"/>
    </source>
</evidence>
<dbReference type="Proteomes" id="UP000283269">
    <property type="component" value="Unassembled WGS sequence"/>
</dbReference>
<feature type="compositionally biased region" description="Basic residues" evidence="1">
    <location>
        <begin position="731"/>
        <end position="752"/>
    </location>
</feature>
<feature type="region of interest" description="Disordered" evidence="1">
    <location>
        <begin position="278"/>
        <end position="355"/>
    </location>
</feature>
<dbReference type="SUPFAM" id="SSF56112">
    <property type="entry name" value="Protein kinase-like (PK-like)"/>
    <property type="match status" value="1"/>
</dbReference>
<comment type="caution">
    <text evidence="3">The sequence shown here is derived from an EMBL/GenBank/DDBJ whole genome shotgun (WGS) entry which is preliminary data.</text>
</comment>
<dbReference type="PANTHER" id="PTHR38248">
    <property type="entry name" value="FUNK1 6"/>
    <property type="match status" value="1"/>
</dbReference>
<dbReference type="Pfam" id="PF17667">
    <property type="entry name" value="Pkinase_fungal"/>
    <property type="match status" value="2"/>
</dbReference>
<feature type="compositionally biased region" description="Acidic residues" evidence="1">
    <location>
        <begin position="286"/>
        <end position="304"/>
    </location>
</feature>
<dbReference type="Gene3D" id="1.10.510.10">
    <property type="entry name" value="Transferase(Phosphotransferase) domain 1"/>
    <property type="match status" value="1"/>
</dbReference>
<dbReference type="InParanoid" id="A0A409XW53"/>
<evidence type="ECO:0000256" key="1">
    <source>
        <dbReference type="SAM" id="MobiDB-lite"/>
    </source>
</evidence>
<feature type="domain" description="Fungal-type protein kinase" evidence="2">
    <location>
        <begin position="159"/>
        <end position="242"/>
    </location>
</feature>
<keyword evidence="4" id="KW-1185">Reference proteome</keyword>
<evidence type="ECO:0000313" key="4">
    <source>
        <dbReference type="Proteomes" id="UP000283269"/>
    </source>
</evidence>
<dbReference type="AlphaFoldDB" id="A0A409XW53"/>
<dbReference type="EMBL" id="NHYD01000168">
    <property type="protein sequence ID" value="PPQ94988.1"/>
    <property type="molecule type" value="Genomic_DNA"/>
</dbReference>
<dbReference type="STRING" id="93625.A0A409XW53"/>
<dbReference type="OrthoDB" id="5584477at2759"/>
<reference evidence="3 4" key="1">
    <citation type="journal article" date="2018" name="Evol. Lett.">
        <title>Horizontal gene cluster transfer increased hallucinogenic mushroom diversity.</title>
        <authorList>
            <person name="Reynolds H.T."/>
            <person name="Vijayakumar V."/>
            <person name="Gluck-Thaler E."/>
            <person name="Korotkin H.B."/>
            <person name="Matheny P.B."/>
            <person name="Slot J.C."/>
        </authorList>
    </citation>
    <scope>NUCLEOTIDE SEQUENCE [LARGE SCALE GENOMIC DNA]</scope>
    <source>
        <strain evidence="3 4">2631</strain>
    </source>
</reference>
<dbReference type="InterPro" id="IPR011009">
    <property type="entry name" value="Kinase-like_dom_sf"/>
</dbReference>
<dbReference type="PANTHER" id="PTHR38248:SF2">
    <property type="entry name" value="FUNK1 11"/>
    <property type="match status" value="1"/>
</dbReference>
<evidence type="ECO:0000259" key="2">
    <source>
        <dbReference type="Pfam" id="PF17667"/>
    </source>
</evidence>
<dbReference type="InterPro" id="IPR008266">
    <property type="entry name" value="Tyr_kinase_AS"/>
</dbReference>
<dbReference type="PROSITE" id="PS00109">
    <property type="entry name" value="PROTEIN_KINASE_TYR"/>
    <property type="match status" value="1"/>
</dbReference>
<feature type="compositionally biased region" description="Acidic residues" evidence="1">
    <location>
        <begin position="312"/>
        <end position="325"/>
    </location>
</feature>
<feature type="domain" description="Fungal-type protein kinase" evidence="2">
    <location>
        <begin position="384"/>
        <end position="600"/>
    </location>
</feature>